<accession>A0A1G2EUG8</accession>
<proteinExistence type="predicted"/>
<dbReference type="PANTHER" id="PTHR37833:SF1">
    <property type="entry name" value="SIGNAL PEPTIDE PROTEIN"/>
    <property type="match status" value="1"/>
</dbReference>
<dbReference type="Gene3D" id="2.60.40.10">
    <property type="entry name" value="Immunoglobulins"/>
    <property type="match status" value="1"/>
</dbReference>
<dbReference type="Proteomes" id="UP000177486">
    <property type="component" value="Unassembled WGS sequence"/>
</dbReference>
<comment type="caution">
    <text evidence="1">The sequence shown here is derived from an EMBL/GenBank/DDBJ whole genome shotgun (WGS) entry which is preliminary data.</text>
</comment>
<protein>
    <recommendedName>
        <fullName evidence="3">DUF1573 domain-containing protein</fullName>
    </recommendedName>
</protein>
<dbReference type="AlphaFoldDB" id="A0A1G2EUG8"/>
<sequence>MQKIILTLAVAILIAGGLWGLKYAQPQKSETLSASAGLLKLDEEIYDFGSISMAKGKVNHKFKITNSGTDPLKVEKIYTSCMCTEATLILGGKSYGPYGMPGHGFVPRADQTLAPNEEAEILVEFDPAAHGPAGVGYIERAVIIEDDSGPIADFMIKTTVTP</sequence>
<evidence type="ECO:0008006" key="3">
    <source>
        <dbReference type="Google" id="ProtNLM"/>
    </source>
</evidence>
<evidence type="ECO:0000313" key="2">
    <source>
        <dbReference type="Proteomes" id="UP000177486"/>
    </source>
</evidence>
<dbReference type="PANTHER" id="PTHR37833">
    <property type="entry name" value="LIPOPROTEIN-RELATED"/>
    <property type="match status" value="1"/>
</dbReference>
<dbReference type="EMBL" id="MHMQ01000036">
    <property type="protein sequence ID" value="OGZ29449.1"/>
    <property type="molecule type" value="Genomic_DNA"/>
</dbReference>
<dbReference type="InterPro" id="IPR011467">
    <property type="entry name" value="DUF1573"/>
</dbReference>
<gene>
    <name evidence="1" type="ORF">A2931_01550</name>
</gene>
<name>A0A1G2EUG8_9BACT</name>
<organism evidence="1 2">
    <name type="scientific">Candidatus Niyogibacteria bacterium RIFCSPLOWO2_01_FULL_45_48</name>
    <dbReference type="NCBI Taxonomy" id="1801724"/>
    <lineage>
        <taxon>Bacteria</taxon>
        <taxon>Candidatus Niyogiibacteriota</taxon>
    </lineage>
</organism>
<reference evidence="1 2" key="1">
    <citation type="journal article" date="2016" name="Nat. Commun.">
        <title>Thousands of microbial genomes shed light on interconnected biogeochemical processes in an aquifer system.</title>
        <authorList>
            <person name="Anantharaman K."/>
            <person name="Brown C.T."/>
            <person name="Hug L.A."/>
            <person name="Sharon I."/>
            <person name="Castelle C.J."/>
            <person name="Probst A.J."/>
            <person name="Thomas B.C."/>
            <person name="Singh A."/>
            <person name="Wilkins M.J."/>
            <person name="Karaoz U."/>
            <person name="Brodie E.L."/>
            <person name="Williams K.H."/>
            <person name="Hubbard S.S."/>
            <person name="Banfield J.F."/>
        </authorList>
    </citation>
    <scope>NUCLEOTIDE SEQUENCE [LARGE SCALE GENOMIC DNA]</scope>
</reference>
<dbReference type="InterPro" id="IPR013783">
    <property type="entry name" value="Ig-like_fold"/>
</dbReference>
<dbReference type="Pfam" id="PF07610">
    <property type="entry name" value="DUF1573"/>
    <property type="match status" value="1"/>
</dbReference>
<evidence type="ECO:0000313" key="1">
    <source>
        <dbReference type="EMBL" id="OGZ29449.1"/>
    </source>
</evidence>